<keyword evidence="8" id="KW-1185">Reference proteome</keyword>
<comment type="caution">
    <text evidence="7">The sequence shown here is derived from an EMBL/GenBank/DDBJ whole genome shotgun (WGS) entry which is preliminary data.</text>
</comment>
<dbReference type="PANTHER" id="PTHR47566">
    <property type="match status" value="1"/>
</dbReference>
<keyword evidence="1" id="KW-0433">Leucine-rich repeat</keyword>
<dbReference type="AlphaFoldDB" id="A0A370QJZ8"/>
<protein>
    <submittedName>
        <fullName evidence="7">Putative repeat protein (TIGR01451 family)/predicted secreted protein (Por secretion system target)</fullName>
    </submittedName>
</protein>
<keyword evidence="2 4" id="KW-0732">Signal</keyword>
<evidence type="ECO:0000313" key="7">
    <source>
        <dbReference type="EMBL" id="RDK88684.1"/>
    </source>
</evidence>
<reference evidence="7 8" key="1">
    <citation type="submission" date="2018-07" db="EMBL/GenBank/DDBJ databases">
        <title>Genomic Encyclopedia of Type Strains, Phase IV (KMG-IV): sequencing the most valuable type-strain genomes for metagenomic binning, comparative biology and taxonomic classification.</title>
        <authorList>
            <person name="Goeker M."/>
        </authorList>
    </citation>
    <scope>NUCLEOTIDE SEQUENCE [LARGE SCALE GENOMIC DNA]</scope>
    <source>
        <strain evidence="7 8">DSM 101478</strain>
    </source>
</reference>
<evidence type="ECO:0000256" key="1">
    <source>
        <dbReference type="ARBA" id="ARBA00022614"/>
    </source>
</evidence>
<gene>
    <name evidence="7" type="ORF">C8D94_101560</name>
</gene>
<evidence type="ECO:0000259" key="6">
    <source>
        <dbReference type="Pfam" id="PF24595"/>
    </source>
</evidence>
<dbReference type="Pfam" id="PF18962">
    <property type="entry name" value="Por_Secre_tail"/>
    <property type="match status" value="1"/>
</dbReference>
<dbReference type="PROSITE" id="PS51450">
    <property type="entry name" value="LRR"/>
    <property type="match status" value="1"/>
</dbReference>
<feature type="signal peptide" evidence="4">
    <location>
        <begin position="1"/>
        <end position="19"/>
    </location>
</feature>
<dbReference type="InterPro" id="IPR055353">
    <property type="entry name" value="DUF7619"/>
</dbReference>
<evidence type="ECO:0000256" key="3">
    <source>
        <dbReference type="ARBA" id="ARBA00022737"/>
    </source>
</evidence>
<dbReference type="GO" id="GO:0035591">
    <property type="term" value="F:signaling adaptor activity"/>
    <property type="evidence" value="ECO:0007669"/>
    <property type="project" value="TreeGrafter"/>
</dbReference>
<evidence type="ECO:0000256" key="4">
    <source>
        <dbReference type="SAM" id="SignalP"/>
    </source>
</evidence>
<dbReference type="EMBL" id="QRAO01000001">
    <property type="protein sequence ID" value="RDK88684.1"/>
    <property type="molecule type" value="Genomic_DNA"/>
</dbReference>
<evidence type="ECO:0000313" key="8">
    <source>
        <dbReference type="Proteomes" id="UP000255317"/>
    </source>
</evidence>
<dbReference type="Proteomes" id="UP000255317">
    <property type="component" value="Unassembled WGS sequence"/>
</dbReference>
<dbReference type="Gene3D" id="3.80.10.10">
    <property type="entry name" value="Ribonuclease Inhibitor"/>
    <property type="match status" value="1"/>
</dbReference>
<feature type="domain" description="Secretion system C-terminal sorting" evidence="5">
    <location>
        <begin position="728"/>
        <end position="791"/>
    </location>
</feature>
<dbReference type="InterPro" id="IPR052574">
    <property type="entry name" value="CDIRP"/>
</dbReference>
<dbReference type="NCBIfam" id="TIGR04183">
    <property type="entry name" value="Por_Secre_tail"/>
    <property type="match status" value="1"/>
</dbReference>
<dbReference type="InterPro" id="IPR026444">
    <property type="entry name" value="Secre_tail"/>
</dbReference>
<accession>A0A370QJZ8</accession>
<dbReference type="OrthoDB" id="1110367at2"/>
<dbReference type="RefSeq" id="WP_115122364.1">
    <property type="nucleotide sequence ID" value="NZ_QRAO01000001.1"/>
</dbReference>
<evidence type="ECO:0000256" key="2">
    <source>
        <dbReference type="ARBA" id="ARBA00022729"/>
    </source>
</evidence>
<dbReference type="Pfam" id="PF24595">
    <property type="entry name" value="DUF7619"/>
    <property type="match status" value="1"/>
</dbReference>
<dbReference type="InterPro" id="IPR047589">
    <property type="entry name" value="DUF11_rpt"/>
</dbReference>
<keyword evidence="3" id="KW-0677">Repeat</keyword>
<feature type="chain" id="PRO_5016935216" evidence="4">
    <location>
        <begin position="20"/>
        <end position="798"/>
    </location>
</feature>
<dbReference type="PANTHER" id="PTHR47566:SF1">
    <property type="entry name" value="PROTEIN NUD1"/>
    <property type="match status" value="1"/>
</dbReference>
<evidence type="ECO:0000259" key="5">
    <source>
        <dbReference type="Pfam" id="PF18962"/>
    </source>
</evidence>
<dbReference type="NCBIfam" id="TIGR01451">
    <property type="entry name" value="B_ant_repeat"/>
    <property type="match status" value="1"/>
</dbReference>
<feature type="domain" description="DUF7619" evidence="6">
    <location>
        <begin position="580"/>
        <end position="710"/>
    </location>
</feature>
<organism evidence="7 8">
    <name type="scientific">Marinirhabdus gelatinilytica</name>
    <dbReference type="NCBI Taxonomy" id="1703343"/>
    <lineage>
        <taxon>Bacteria</taxon>
        <taxon>Pseudomonadati</taxon>
        <taxon>Bacteroidota</taxon>
        <taxon>Flavobacteriia</taxon>
        <taxon>Flavobacteriales</taxon>
        <taxon>Flavobacteriaceae</taxon>
    </lineage>
</organism>
<dbReference type="InterPro" id="IPR032675">
    <property type="entry name" value="LRR_dom_sf"/>
</dbReference>
<dbReference type="SUPFAM" id="SSF52058">
    <property type="entry name" value="L domain-like"/>
    <property type="match status" value="1"/>
</dbReference>
<sequence>MKQMYLAAFLTVFFFSAFSASGQIINFPDSHFKNALVVSSPGNGIAKDIDGNAIAIDANGDGEIEVSEALTVYQLDINTQLITSVAGIENFSNLTLLDCTSNIINDMDLTALGNLQVLKCSNNEMETINITGLTNLDTVRAFSNDLTTVDLSGLTSLTELSLSSNQITSLDASPAVNLESLIVAYGPLNSLTLGSLPNLTYLECVTSNLTSLDVTGCPNLESLLCFDNEITALDLSGMASLEIVNATDNAFDSITLANNTNLQILNVAQSNLTTLDISECPNLTQLSCYDNALETLFLKNGTDEFVDISGNPDLEYICCDEEQFNNILDLIMLFEYDTNLNTYCSFTPGGTFYTVAGNSNYDFNANGCDATDPPVSYLQFDITDGTTSGSFIANNSGAYSIEVPEGSYTITPQVEVPEYFTITPSNLVVNFPTDPSPFAQDFCVVADGVHPDLDVTIIPLEPARPGFDASYRISYSNKGNQVQSGDVTITYLEPLMAYVSSDPVFDSETLNSYTWDFVDLLPFETRTIDIVFTINAPTATPPVDIDDVLVFTADIAPLSGDETPLDNQFVLDQVVVGSFDPNDIRCLQGESISPEAVGGYVHYLIRFENTGTFPAENIVVVDEIDPEFFDVETMRPLNGSHDFVTRVTGQKVEFIFEGIDLPFNDEDNDGFVLFKIETVPGLGLGDSFSNSAEIFFDFNFPIVTNTYTTTIEESLGTAENNFSETISVYPNPSKDILYIAHNNQVEIASIEILDLVGKSVFMETKNTSELDISSLQSGAYFLRVASEKGVEVLQFIKE</sequence>
<name>A0A370QJZ8_9FLAO</name>
<dbReference type="InterPro" id="IPR001611">
    <property type="entry name" value="Leu-rich_rpt"/>
</dbReference>
<proteinExistence type="predicted"/>